<keyword evidence="3 6" id="KW-0812">Transmembrane</keyword>
<dbReference type="PANTHER" id="PTHR30086">
    <property type="entry name" value="ARGININE EXPORTER PROTEIN ARGO"/>
    <property type="match status" value="1"/>
</dbReference>
<feature type="transmembrane region" description="Helical" evidence="6">
    <location>
        <begin position="78"/>
        <end position="98"/>
    </location>
</feature>
<accession>A0ABP8CEI5</accession>
<dbReference type="EMBL" id="BAABCA010000006">
    <property type="protein sequence ID" value="GAA4238199.1"/>
    <property type="molecule type" value="Genomic_DNA"/>
</dbReference>
<evidence type="ECO:0000256" key="6">
    <source>
        <dbReference type="SAM" id="Phobius"/>
    </source>
</evidence>
<comment type="subcellular location">
    <subcellularLocation>
        <location evidence="1">Cell membrane</location>
        <topology evidence="1">Multi-pass membrane protein</topology>
    </subcellularLocation>
</comment>
<name>A0ABP8CEI5_9FLAO</name>
<evidence type="ECO:0000313" key="7">
    <source>
        <dbReference type="EMBL" id="GAA4238199.1"/>
    </source>
</evidence>
<feature type="transmembrane region" description="Helical" evidence="6">
    <location>
        <begin position="15"/>
        <end position="37"/>
    </location>
</feature>
<proteinExistence type="predicted"/>
<evidence type="ECO:0000313" key="8">
    <source>
        <dbReference type="Proteomes" id="UP001501496"/>
    </source>
</evidence>
<keyword evidence="2" id="KW-1003">Cell membrane</keyword>
<dbReference type="Proteomes" id="UP001501496">
    <property type="component" value="Unassembled WGS sequence"/>
</dbReference>
<dbReference type="Pfam" id="PF01810">
    <property type="entry name" value="LysE"/>
    <property type="match status" value="1"/>
</dbReference>
<evidence type="ECO:0000256" key="2">
    <source>
        <dbReference type="ARBA" id="ARBA00022475"/>
    </source>
</evidence>
<keyword evidence="8" id="KW-1185">Reference proteome</keyword>
<organism evidence="7 8">
    <name type="scientific">Postechiella marina</name>
    <dbReference type="NCBI Taxonomy" id="943941"/>
    <lineage>
        <taxon>Bacteria</taxon>
        <taxon>Pseudomonadati</taxon>
        <taxon>Bacteroidota</taxon>
        <taxon>Flavobacteriia</taxon>
        <taxon>Flavobacteriales</taxon>
        <taxon>Flavobacteriaceae</taxon>
        <taxon>Postechiella</taxon>
    </lineage>
</organism>
<evidence type="ECO:0000256" key="5">
    <source>
        <dbReference type="ARBA" id="ARBA00023136"/>
    </source>
</evidence>
<feature type="transmembrane region" description="Helical" evidence="6">
    <location>
        <begin position="49"/>
        <end position="72"/>
    </location>
</feature>
<dbReference type="PANTHER" id="PTHR30086:SF20">
    <property type="entry name" value="ARGININE EXPORTER PROTEIN ARGO-RELATED"/>
    <property type="match status" value="1"/>
</dbReference>
<protein>
    <submittedName>
        <fullName evidence="7">LysE family translocator</fullName>
    </submittedName>
</protein>
<reference evidence="8" key="1">
    <citation type="journal article" date="2019" name="Int. J. Syst. Evol. Microbiol.">
        <title>The Global Catalogue of Microorganisms (GCM) 10K type strain sequencing project: providing services to taxonomists for standard genome sequencing and annotation.</title>
        <authorList>
            <consortium name="The Broad Institute Genomics Platform"/>
            <consortium name="The Broad Institute Genome Sequencing Center for Infectious Disease"/>
            <person name="Wu L."/>
            <person name="Ma J."/>
        </authorList>
    </citation>
    <scope>NUCLEOTIDE SEQUENCE [LARGE SCALE GENOMIC DNA]</scope>
    <source>
        <strain evidence="8">JCM 17630</strain>
    </source>
</reference>
<comment type="caution">
    <text evidence="7">The sequence shown here is derived from an EMBL/GenBank/DDBJ whole genome shotgun (WGS) entry which is preliminary data.</text>
</comment>
<dbReference type="InterPro" id="IPR001123">
    <property type="entry name" value="LeuE-type"/>
</dbReference>
<keyword evidence="4 6" id="KW-1133">Transmembrane helix</keyword>
<evidence type="ECO:0000256" key="3">
    <source>
        <dbReference type="ARBA" id="ARBA00022692"/>
    </source>
</evidence>
<gene>
    <name evidence="7" type="ORF">GCM10022291_27750</name>
</gene>
<feature type="transmembrane region" description="Helical" evidence="6">
    <location>
        <begin position="194"/>
        <end position="215"/>
    </location>
</feature>
<sequence length="217" mass="23785">MSYNLNLLAMGIENLLTYMVSALFFVMTPGMDTVFVLNKSIGQGRKSGVYATLGVNTGVLTHTFLAAIGVSVLLSKSVLAFSIIKYAGACYLIYAGYLKLKNNIGVLSENTEKEQAVSSKNDFWSGFITNSLNPKVALFFLAFFPQFVTPSQIDNPIPYLLLGFTYAVIGIVWYLILTLFASEFSEKIRSNPKTGIWIGRVSGLVFILMGLKIALSN</sequence>
<evidence type="ECO:0000256" key="4">
    <source>
        <dbReference type="ARBA" id="ARBA00022989"/>
    </source>
</evidence>
<feature type="transmembrane region" description="Helical" evidence="6">
    <location>
        <begin position="159"/>
        <end position="182"/>
    </location>
</feature>
<dbReference type="PIRSF" id="PIRSF006324">
    <property type="entry name" value="LeuE"/>
    <property type="match status" value="1"/>
</dbReference>
<evidence type="ECO:0000256" key="1">
    <source>
        <dbReference type="ARBA" id="ARBA00004651"/>
    </source>
</evidence>
<keyword evidence="5 6" id="KW-0472">Membrane</keyword>